<reference evidence="2" key="1">
    <citation type="journal article" date="2013" name="Genetics">
        <title>The draft genome and transcriptome of Panagrellus redivivus are shaped by the harsh demands of a free-living lifestyle.</title>
        <authorList>
            <person name="Srinivasan J."/>
            <person name="Dillman A.R."/>
            <person name="Macchietto M.G."/>
            <person name="Heikkinen L."/>
            <person name="Lakso M."/>
            <person name="Fracchia K.M."/>
            <person name="Antoshechkin I."/>
            <person name="Mortazavi A."/>
            <person name="Wong G."/>
            <person name="Sternberg P.W."/>
        </authorList>
    </citation>
    <scope>NUCLEOTIDE SEQUENCE [LARGE SCALE GENOMIC DNA]</scope>
    <source>
        <strain evidence="2">MT8872</strain>
    </source>
</reference>
<dbReference type="InterPro" id="IPR002083">
    <property type="entry name" value="MATH/TRAF_dom"/>
</dbReference>
<keyword evidence="2" id="KW-1185">Reference proteome</keyword>
<dbReference type="InterPro" id="IPR008974">
    <property type="entry name" value="TRAF-like"/>
</dbReference>
<protein>
    <submittedName>
        <fullName evidence="3">YceI domain-containing protein</fullName>
    </submittedName>
</protein>
<dbReference type="SUPFAM" id="SSF49599">
    <property type="entry name" value="TRAF domain-like"/>
    <property type="match status" value="1"/>
</dbReference>
<reference evidence="3" key="2">
    <citation type="submission" date="2020-10" db="UniProtKB">
        <authorList>
            <consortium name="WormBaseParasite"/>
        </authorList>
    </citation>
    <scope>IDENTIFICATION</scope>
</reference>
<dbReference type="Pfam" id="PF22486">
    <property type="entry name" value="MATH_2"/>
    <property type="match status" value="1"/>
</dbReference>
<feature type="domain" description="MATH" evidence="1">
    <location>
        <begin position="35"/>
        <end position="122"/>
    </location>
</feature>
<sequence length="269" mass="30021">MDFEFEDSETIVVKTDLLDAYGQFIKTARRPTSYENLFWWLECYPNGDTDDSNGHVSIFLHTSVGGFGVEATFTVDRSGIRKRKSIGCTTPIQVGFPKFARHSSIRSGSIIYNDTFVIRCKVSFKTYSEPASISLIKTCVKDSVTFTISEKQLEMGNLGNVKSLAKKFATDSDKHQWQLAYFSTPATSDSEGTLNMFVEASTTETNTVTLSGVIKVDGTSFEKKFNMLVDDRSISVFPKLITHEQLRCIGGIIDSKVTVTCDVSFETQY</sequence>
<dbReference type="WBParaSite" id="Pan_g8516.t1">
    <property type="protein sequence ID" value="Pan_g8516.t1"/>
    <property type="gene ID" value="Pan_g8516"/>
</dbReference>
<dbReference type="AlphaFoldDB" id="A0A7E5A1S0"/>
<evidence type="ECO:0000313" key="3">
    <source>
        <dbReference type="WBParaSite" id="Pan_g8516.t1"/>
    </source>
</evidence>
<proteinExistence type="predicted"/>
<evidence type="ECO:0000313" key="2">
    <source>
        <dbReference type="Proteomes" id="UP000492821"/>
    </source>
</evidence>
<organism evidence="2 3">
    <name type="scientific">Panagrellus redivivus</name>
    <name type="common">Microworm</name>
    <dbReference type="NCBI Taxonomy" id="6233"/>
    <lineage>
        <taxon>Eukaryota</taxon>
        <taxon>Metazoa</taxon>
        <taxon>Ecdysozoa</taxon>
        <taxon>Nematoda</taxon>
        <taxon>Chromadorea</taxon>
        <taxon>Rhabditida</taxon>
        <taxon>Tylenchina</taxon>
        <taxon>Panagrolaimomorpha</taxon>
        <taxon>Panagrolaimoidea</taxon>
        <taxon>Panagrolaimidae</taxon>
        <taxon>Panagrellus</taxon>
    </lineage>
</organism>
<dbReference type="Gene3D" id="2.60.210.10">
    <property type="entry name" value="Apoptosis, Tumor Necrosis Factor Receptor Associated Protein 2, Chain A"/>
    <property type="match status" value="1"/>
</dbReference>
<dbReference type="Proteomes" id="UP000492821">
    <property type="component" value="Unassembled WGS sequence"/>
</dbReference>
<name>A0A7E5A1S0_PANRE</name>
<accession>A0A7E5A1S0</accession>
<evidence type="ECO:0000259" key="1">
    <source>
        <dbReference type="Pfam" id="PF22486"/>
    </source>
</evidence>